<dbReference type="InterPro" id="IPR045864">
    <property type="entry name" value="aa-tRNA-synth_II/BPL/LPL"/>
</dbReference>
<dbReference type="InterPro" id="IPR002316">
    <property type="entry name" value="Pro-tRNA-ligase_IIa"/>
</dbReference>
<comment type="function">
    <text evidence="8">Catalyzes the attachment of proline to tRNA(Pro) in a two-step reaction: proline is first activated by ATP to form Pro-AMP and then transferred to the acceptor end of tRNA(Pro). As ProRS can inadvertently accommodate and process non-cognate amino acids such as alanine and cysteine, to avoid such errors it has two additional distinct editing activities against alanine. One activity is designated as 'pretransfer' editing and involves the tRNA(Pro)-independent hydrolysis of activated Ala-AMP. The other activity is designated 'posttransfer' editing and involves deacylation of mischarged Ala-tRNA(Pro). The misacylated Cys-tRNA(Pro) is not edited by ProRS.</text>
</comment>
<evidence type="ECO:0000256" key="6">
    <source>
        <dbReference type="ARBA" id="ARBA00023146"/>
    </source>
</evidence>
<keyword evidence="3 8" id="KW-0547">Nucleotide-binding</keyword>
<evidence type="ECO:0000256" key="4">
    <source>
        <dbReference type="ARBA" id="ARBA00022840"/>
    </source>
</evidence>
<dbReference type="NCBIfam" id="TIGR00409">
    <property type="entry name" value="proS_fam_II"/>
    <property type="match status" value="1"/>
</dbReference>
<protein>
    <recommendedName>
        <fullName evidence="8">Proline--tRNA ligase</fullName>
        <ecNumber evidence="8">6.1.1.15</ecNumber>
    </recommendedName>
    <alternativeName>
        <fullName evidence="8">Prolyl-tRNA synthetase</fullName>
        <shortName evidence="8">ProRS</shortName>
    </alternativeName>
</protein>
<comment type="caution">
    <text evidence="10">The sequence shown here is derived from an EMBL/GenBank/DDBJ whole genome shotgun (WGS) entry which is preliminary data.</text>
</comment>
<keyword evidence="1 8" id="KW-0963">Cytoplasm</keyword>
<gene>
    <name evidence="8" type="primary">proS</name>
    <name evidence="10" type="ORF">COX83_01565</name>
</gene>
<dbReference type="PRINTS" id="PR01046">
    <property type="entry name" value="TRNASYNTHPRO"/>
</dbReference>
<dbReference type="Gene3D" id="3.90.960.10">
    <property type="entry name" value="YbaK/aminoacyl-tRNA synthetase-associated domain"/>
    <property type="match status" value="1"/>
</dbReference>
<comment type="subunit">
    <text evidence="8">Homodimer.</text>
</comment>
<dbReference type="GO" id="GO:0005524">
    <property type="term" value="F:ATP binding"/>
    <property type="evidence" value="ECO:0007669"/>
    <property type="project" value="UniProtKB-UniRule"/>
</dbReference>
<dbReference type="SUPFAM" id="SSF52954">
    <property type="entry name" value="Class II aaRS ABD-related"/>
    <property type="match status" value="1"/>
</dbReference>
<dbReference type="Pfam" id="PF00587">
    <property type="entry name" value="tRNA-synt_2b"/>
    <property type="match status" value="1"/>
</dbReference>
<dbReference type="PROSITE" id="PS50862">
    <property type="entry name" value="AA_TRNA_LIGASE_II"/>
    <property type="match status" value="1"/>
</dbReference>
<dbReference type="EC" id="6.1.1.15" evidence="8"/>
<evidence type="ECO:0000256" key="5">
    <source>
        <dbReference type="ARBA" id="ARBA00022917"/>
    </source>
</evidence>
<dbReference type="InterPro" id="IPR004154">
    <property type="entry name" value="Anticodon-bd"/>
</dbReference>
<dbReference type="Gene3D" id="3.30.930.10">
    <property type="entry name" value="Bira Bifunctional Protein, Domain 2"/>
    <property type="match status" value="2"/>
</dbReference>
<evidence type="ECO:0000256" key="1">
    <source>
        <dbReference type="ARBA" id="ARBA00022490"/>
    </source>
</evidence>
<dbReference type="Proteomes" id="UP000230078">
    <property type="component" value="Unassembled WGS sequence"/>
</dbReference>
<dbReference type="Pfam" id="PF04073">
    <property type="entry name" value="tRNA_edit"/>
    <property type="match status" value="1"/>
</dbReference>
<dbReference type="HAMAP" id="MF_01569">
    <property type="entry name" value="Pro_tRNA_synth_type1"/>
    <property type="match status" value="1"/>
</dbReference>
<reference evidence="11" key="1">
    <citation type="submission" date="2017-09" db="EMBL/GenBank/DDBJ databases">
        <title>Depth-based differentiation of microbial function through sediment-hosted aquifers and enrichment of novel symbionts in the deep terrestrial subsurface.</title>
        <authorList>
            <person name="Probst A.J."/>
            <person name="Ladd B."/>
            <person name="Jarett J.K."/>
            <person name="Geller-Mcgrath D.E."/>
            <person name="Sieber C.M.K."/>
            <person name="Emerson J.B."/>
            <person name="Anantharaman K."/>
            <person name="Thomas B.C."/>
            <person name="Malmstrom R."/>
            <person name="Stieglmeier M."/>
            <person name="Klingl A."/>
            <person name="Woyke T."/>
            <person name="Ryan C.M."/>
            <person name="Banfield J.F."/>
        </authorList>
    </citation>
    <scope>NUCLEOTIDE SEQUENCE [LARGE SCALE GENOMIC DNA]</scope>
</reference>
<feature type="domain" description="Aminoacyl-transfer RNA synthetases class-II family profile" evidence="9">
    <location>
        <begin position="69"/>
        <end position="499"/>
    </location>
</feature>
<dbReference type="NCBIfam" id="NF006625">
    <property type="entry name" value="PRK09194.1"/>
    <property type="match status" value="1"/>
</dbReference>
<dbReference type="GO" id="GO:0002161">
    <property type="term" value="F:aminoacyl-tRNA deacylase activity"/>
    <property type="evidence" value="ECO:0007669"/>
    <property type="project" value="InterPro"/>
</dbReference>
<accession>A0A2M7V4Q2</accession>
<comment type="similarity">
    <text evidence="8">Belongs to the class-II aminoacyl-tRNA synthetase family. ProS type 1 subfamily.</text>
</comment>
<comment type="catalytic activity">
    <reaction evidence="7 8">
        <text>tRNA(Pro) + L-proline + ATP = L-prolyl-tRNA(Pro) + AMP + diphosphate</text>
        <dbReference type="Rhea" id="RHEA:14305"/>
        <dbReference type="Rhea" id="RHEA-COMP:9700"/>
        <dbReference type="Rhea" id="RHEA-COMP:9702"/>
        <dbReference type="ChEBI" id="CHEBI:30616"/>
        <dbReference type="ChEBI" id="CHEBI:33019"/>
        <dbReference type="ChEBI" id="CHEBI:60039"/>
        <dbReference type="ChEBI" id="CHEBI:78442"/>
        <dbReference type="ChEBI" id="CHEBI:78532"/>
        <dbReference type="ChEBI" id="CHEBI:456215"/>
        <dbReference type="EC" id="6.1.1.15"/>
    </reaction>
</comment>
<dbReference type="SUPFAM" id="SSF55681">
    <property type="entry name" value="Class II aaRS and biotin synthetases"/>
    <property type="match status" value="1"/>
</dbReference>
<dbReference type="AlphaFoldDB" id="A0A2M7V4Q2"/>
<evidence type="ECO:0000256" key="3">
    <source>
        <dbReference type="ARBA" id="ARBA00022741"/>
    </source>
</evidence>
<dbReference type="CDD" id="cd04334">
    <property type="entry name" value="ProRS-INS"/>
    <property type="match status" value="1"/>
</dbReference>
<sequence>MLHLCQPLFLLRGHVYSKYGERSMYLSKVYPRTRREDPRDATSPGTINLIRAGFVSKVTSGIWTWTSLGLRVRRKVEAIVREEMETIGAVELELPILQPRELWEQTNRWDKYTQGRTAFATTDRSGNQFLMAPTAEEVITAFAAANLTSYKDLPMTFWQMSPKFRDEMRPRQGLIRGREFLMKDAYSFSADQAGMKRAYDDMAQAYKRIFKRCGFEPFLWVEADSGAIGGSGSTEFMAVTQYGEDFLLNCPLCHYGANQEKASTVFTYEEVPLAPLEHIDTPNIRTVVELEEFINLRANQMVKTIVLVADGDKPVIVSMRGDLEISEVKLANLLGAQSVETAHASVVEEITRAPVGFAGPINLFDRERIFNGQPVPYFFDQSVEGLRNFLCGGNETDVHYVNVNTGRDFPEPEKYYDLSKVVDGQRCPRCQGTLQLSKGIELGHIFQLQQVYSEPMNAVFADKDNQPIPFWMGCYGIGVSRIVQAIMEQHYDEKGLIWPIDLAPFKMVVIPANKRLIEDASGVYRELNRQFPNEVMLDDLGRSFGASMTDAELIGYPFQLIVGRSWDEQKLEVKIRDQRKLPDRSNANVTARQRAELMTVEEFTSYMRMSYNNGQKR</sequence>
<evidence type="ECO:0000259" key="9">
    <source>
        <dbReference type="PROSITE" id="PS50862"/>
    </source>
</evidence>
<dbReference type="Pfam" id="PF03129">
    <property type="entry name" value="HGTP_anticodon"/>
    <property type="match status" value="1"/>
</dbReference>
<evidence type="ECO:0000256" key="8">
    <source>
        <dbReference type="HAMAP-Rule" id="MF_01569"/>
    </source>
</evidence>
<evidence type="ECO:0000256" key="7">
    <source>
        <dbReference type="ARBA" id="ARBA00047671"/>
    </source>
</evidence>
<name>A0A2M7V4Q2_9BACT</name>
<dbReference type="InterPro" id="IPR036754">
    <property type="entry name" value="YbaK/aa-tRNA-synt-asso_dom_sf"/>
</dbReference>
<organism evidence="10 11">
    <name type="scientific">Candidatus Magasanikbacteria bacterium CG_4_10_14_0_2_um_filter_41_31</name>
    <dbReference type="NCBI Taxonomy" id="1974639"/>
    <lineage>
        <taxon>Bacteria</taxon>
        <taxon>Candidatus Magasanikiibacteriota</taxon>
    </lineage>
</organism>
<dbReference type="EMBL" id="PFPI01000022">
    <property type="protein sequence ID" value="PIZ93536.1"/>
    <property type="molecule type" value="Genomic_DNA"/>
</dbReference>
<dbReference type="InterPro" id="IPR023717">
    <property type="entry name" value="Pro-tRNA-Synthase_IIa_type1"/>
</dbReference>
<keyword evidence="2 8" id="KW-0436">Ligase</keyword>
<dbReference type="InterPro" id="IPR007214">
    <property type="entry name" value="YbaK/aa-tRNA-synth-assoc-dom"/>
</dbReference>
<dbReference type="SUPFAM" id="SSF55826">
    <property type="entry name" value="YbaK/ProRS associated domain"/>
    <property type="match status" value="1"/>
</dbReference>
<keyword evidence="5 8" id="KW-0648">Protein biosynthesis</keyword>
<keyword evidence="4 8" id="KW-0067">ATP-binding</keyword>
<evidence type="ECO:0000256" key="2">
    <source>
        <dbReference type="ARBA" id="ARBA00022598"/>
    </source>
</evidence>
<dbReference type="GO" id="GO:0006433">
    <property type="term" value="P:prolyl-tRNA aminoacylation"/>
    <property type="evidence" value="ECO:0007669"/>
    <property type="project" value="UniProtKB-UniRule"/>
</dbReference>
<dbReference type="InterPro" id="IPR004500">
    <property type="entry name" value="Pro-tRNA-synth_IIa_bac-type"/>
</dbReference>
<dbReference type="InterPro" id="IPR050062">
    <property type="entry name" value="Pro-tRNA_synthetase"/>
</dbReference>
<evidence type="ECO:0000313" key="11">
    <source>
        <dbReference type="Proteomes" id="UP000230078"/>
    </source>
</evidence>
<dbReference type="InterPro" id="IPR006195">
    <property type="entry name" value="aa-tRNA-synth_II"/>
</dbReference>
<proteinExistence type="inferred from homology"/>
<dbReference type="InterPro" id="IPR036621">
    <property type="entry name" value="Anticodon-bd_dom_sf"/>
</dbReference>
<keyword evidence="6 8" id="KW-0030">Aminoacyl-tRNA synthetase</keyword>
<dbReference type="PANTHER" id="PTHR42753">
    <property type="entry name" value="MITOCHONDRIAL RIBOSOME PROTEIN L39/PROLYL-TRNA LIGASE FAMILY MEMBER"/>
    <property type="match status" value="1"/>
</dbReference>
<dbReference type="PANTHER" id="PTHR42753:SF2">
    <property type="entry name" value="PROLINE--TRNA LIGASE"/>
    <property type="match status" value="1"/>
</dbReference>
<comment type="subcellular location">
    <subcellularLocation>
        <location evidence="8">Cytoplasm</location>
    </subcellularLocation>
</comment>
<dbReference type="Gene3D" id="3.40.50.800">
    <property type="entry name" value="Anticodon-binding domain"/>
    <property type="match status" value="1"/>
</dbReference>
<comment type="domain">
    <text evidence="8">Consists of three domains: the N-terminal catalytic domain, the editing domain and the C-terminal anticodon-binding domain.</text>
</comment>
<dbReference type="InterPro" id="IPR002314">
    <property type="entry name" value="aa-tRNA-synt_IIb"/>
</dbReference>
<dbReference type="GO" id="GO:0004827">
    <property type="term" value="F:proline-tRNA ligase activity"/>
    <property type="evidence" value="ECO:0007669"/>
    <property type="project" value="UniProtKB-UniRule"/>
</dbReference>
<dbReference type="GO" id="GO:0005829">
    <property type="term" value="C:cytosol"/>
    <property type="evidence" value="ECO:0007669"/>
    <property type="project" value="TreeGrafter"/>
</dbReference>
<evidence type="ECO:0000313" key="10">
    <source>
        <dbReference type="EMBL" id="PIZ93536.1"/>
    </source>
</evidence>